<dbReference type="KEGG" id="surl:BI350_08610"/>
<evidence type="ECO:0000256" key="2">
    <source>
        <dbReference type="ARBA" id="ARBA00023287"/>
    </source>
</evidence>
<feature type="transmembrane region" description="Helical" evidence="3">
    <location>
        <begin position="12"/>
        <end position="37"/>
    </location>
</feature>
<sequence length="131" mass="14421">MQRINVNRKESGLTLIEVLASIVILSIVLISFSSLLLQSTKHTKYNKEKLTAVQVAEEIVAEVRSGNYQQSTTIIGSAGKRYEGYKIAIEIDNGPADLKKALITVTSLPETGMKKSSFTTEMYFDSDEVSS</sequence>
<keyword evidence="2" id="KW-0178">Competence</keyword>
<dbReference type="Pfam" id="PF07963">
    <property type="entry name" value="N_methyl"/>
    <property type="match status" value="1"/>
</dbReference>
<dbReference type="EMBL" id="CP017560">
    <property type="protein sequence ID" value="AOV07588.1"/>
    <property type="molecule type" value="Genomic_DNA"/>
</dbReference>
<keyword evidence="5" id="KW-1185">Reference proteome</keyword>
<dbReference type="RefSeq" id="WP_075527720.1">
    <property type="nucleotide sequence ID" value="NZ_CP017560.1"/>
</dbReference>
<evidence type="ECO:0008006" key="6">
    <source>
        <dbReference type="Google" id="ProtNLM"/>
    </source>
</evidence>
<accession>A0A1D8JFY8</accession>
<evidence type="ECO:0000256" key="3">
    <source>
        <dbReference type="SAM" id="Phobius"/>
    </source>
</evidence>
<dbReference type="InterPro" id="IPR012902">
    <property type="entry name" value="N_methyl_site"/>
</dbReference>
<dbReference type="AlphaFoldDB" id="A0A1D8JFY8"/>
<keyword evidence="3" id="KW-0472">Membrane</keyword>
<evidence type="ECO:0000313" key="5">
    <source>
        <dbReference type="Proteomes" id="UP000185746"/>
    </source>
</evidence>
<proteinExistence type="predicted"/>
<dbReference type="GO" id="GO:0009986">
    <property type="term" value="C:cell surface"/>
    <property type="evidence" value="ECO:0007669"/>
    <property type="project" value="UniProtKB-SubCell"/>
</dbReference>
<dbReference type="NCBIfam" id="TIGR02532">
    <property type="entry name" value="IV_pilin_GFxxxE"/>
    <property type="match status" value="1"/>
</dbReference>
<dbReference type="Proteomes" id="UP000185746">
    <property type="component" value="Chromosome"/>
</dbReference>
<organism evidence="4 5">
    <name type="scientific">Sporosarcina ureilytica</name>
    <dbReference type="NCBI Taxonomy" id="298596"/>
    <lineage>
        <taxon>Bacteria</taxon>
        <taxon>Bacillati</taxon>
        <taxon>Bacillota</taxon>
        <taxon>Bacilli</taxon>
        <taxon>Bacillales</taxon>
        <taxon>Caryophanaceae</taxon>
        <taxon>Sporosarcina</taxon>
    </lineage>
</organism>
<protein>
    <recommendedName>
        <fullName evidence="6">Prepilin-type N-terminal cleavage/methylation domain-containing protein</fullName>
    </recommendedName>
</protein>
<evidence type="ECO:0000313" key="4">
    <source>
        <dbReference type="EMBL" id="AOV07588.1"/>
    </source>
</evidence>
<name>A0A1D8JFY8_9BACL</name>
<evidence type="ECO:0000256" key="1">
    <source>
        <dbReference type="ARBA" id="ARBA00004241"/>
    </source>
</evidence>
<keyword evidence="3" id="KW-1133">Transmembrane helix</keyword>
<dbReference type="GO" id="GO:0030420">
    <property type="term" value="P:establishment of competence for transformation"/>
    <property type="evidence" value="ECO:0007669"/>
    <property type="project" value="UniProtKB-KW"/>
</dbReference>
<gene>
    <name evidence="4" type="ORF">BI350_08610</name>
</gene>
<comment type="subcellular location">
    <subcellularLocation>
        <location evidence="1">Cell surface</location>
    </subcellularLocation>
</comment>
<reference evidence="4 5" key="1">
    <citation type="submission" date="2016-09" db="EMBL/GenBank/DDBJ databases">
        <title>Complete genome sequence of the Lysinibacillus sphaericus LMG 22257, a specie of Bacillus with ureolytic activity that can effectively biodeposit calcium carbonate.</title>
        <authorList>
            <person name="Yan W."/>
        </authorList>
    </citation>
    <scope>NUCLEOTIDE SEQUENCE [LARGE SCALE GENOMIC DNA]</scope>
    <source>
        <strain evidence="4 5">LMG 22257</strain>
    </source>
</reference>
<keyword evidence="3" id="KW-0812">Transmembrane</keyword>